<comment type="caution">
    <text evidence="3">The sequence shown here is derived from an EMBL/GenBank/DDBJ whole genome shotgun (WGS) entry which is preliminary data.</text>
</comment>
<feature type="region of interest" description="Disordered" evidence="1">
    <location>
        <begin position="1"/>
        <end position="24"/>
    </location>
</feature>
<dbReference type="Pfam" id="PF12728">
    <property type="entry name" value="HTH_17"/>
    <property type="match status" value="1"/>
</dbReference>
<dbReference type="EMBL" id="BMNH01000053">
    <property type="protein sequence ID" value="GGO83474.1"/>
    <property type="molecule type" value="Genomic_DNA"/>
</dbReference>
<name>A0A918DVB1_9ACTN</name>
<dbReference type="InterPro" id="IPR041657">
    <property type="entry name" value="HTH_17"/>
</dbReference>
<organism evidence="3 4">
    <name type="scientific">Nonomuraea cavernae</name>
    <dbReference type="NCBI Taxonomy" id="2045107"/>
    <lineage>
        <taxon>Bacteria</taxon>
        <taxon>Bacillati</taxon>
        <taxon>Actinomycetota</taxon>
        <taxon>Actinomycetes</taxon>
        <taxon>Streptosporangiales</taxon>
        <taxon>Streptosporangiaceae</taxon>
        <taxon>Nonomuraea</taxon>
    </lineage>
</organism>
<sequence>MNHQHNPEQAGKVAFPAPQASPNGVDAARLPEQQTSISLRTLAMVVDRARVRRALVNHRADPGRYAELTTLAELLAGLTIANQAGLTDSTEMAVTDTPGGSSLLTVAEAAAVAGVTRAALYRAVSEGRLIAATNRPYLIAPAALAAYLRKAA</sequence>
<evidence type="ECO:0000313" key="4">
    <source>
        <dbReference type="Proteomes" id="UP000646523"/>
    </source>
</evidence>
<reference evidence="3" key="1">
    <citation type="journal article" date="2014" name="Int. J. Syst. Evol. Microbiol.">
        <title>Complete genome sequence of Corynebacterium casei LMG S-19264T (=DSM 44701T), isolated from a smear-ripened cheese.</title>
        <authorList>
            <consortium name="US DOE Joint Genome Institute (JGI-PGF)"/>
            <person name="Walter F."/>
            <person name="Albersmeier A."/>
            <person name="Kalinowski J."/>
            <person name="Ruckert C."/>
        </authorList>
    </citation>
    <scope>NUCLEOTIDE SEQUENCE</scope>
    <source>
        <strain evidence="3">CGMCC 4.7368</strain>
    </source>
</reference>
<dbReference type="Proteomes" id="UP000646523">
    <property type="component" value="Unassembled WGS sequence"/>
</dbReference>
<proteinExistence type="predicted"/>
<evidence type="ECO:0000313" key="3">
    <source>
        <dbReference type="EMBL" id="GGO83474.1"/>
    </source>
</evidence>
<keyword evidence="4" id="KW-1185">Reference proteome</keyword>
<dbReference type="AlphaFoldDB" id="A0A918DVB1"/>
<accession>A0A918DVB1</accession>
<evidence type="ECO:0000259" key="2">
    <source>
        <dbReference type="Pfam" id="PF12728"/>
    </source>
</evidence>
<evidence type="ECO:0000256" key="1">
    <source>
        <dbReference type="SAM" id="MobiDB-lite"/>
    </source>
</evidence>
<reference evidence="3" key="2">
    <citation type="submission" date="2020-09" db="EMBL/GenBank/DDBJ databases">
        <authorList>
            <person name="Sun Q."/>
            <person name="Zhou Y."/>
        </authorList>
    </citation>
    <scope>NUCLEOTIDE SEQUENCE</scope>
    <source>
        <strain evidence="3">CGMCC 4.7368</strain>
    </source>
</reference>
<feature type="domain" description="Helix-turn-helix" evidence="2">
    <location>
        <begin position="103"/>
        <end position="150"/>
    </location>
</feature>
<protein>
    <recommendedName>
        <fullName evidence="2">Helix-turn-helix domain-containing protein</fullName>
    </recommendedName>
</protein>
<gene>
    <name evidence="3" type="ORF">GCM10012289_77010</name>
</gene>